<organism evidence="2 3">
    <name type="scientific">Filobacillus milosensis</name>
    <dbReference type="NCBI Taxonomy" id="94137"/>
    <lineage>
        <taxon>Bacteria</taxon>
        <taxon>Bacillati</taxon>
        <taxon>Bacillota</taxon>
        <taxon>Bacilli</taxon>
        <taxon>Bacillales</taxon>
        <taxon>Bacillaceae</taxon>
        <taxon>Filobacillus</taxon>
    </lineage>
</organism>
<dbReference type="InterPro" id="IPR032710">
    <property type="entry name" value="NTF2-like_dom_sf"/>
</dbReference>
<reference evidence="2 3" key="1">
    <citation type="submission" date="2019-03" db="EMBL/GenBank/DDBJ databases">
        <authorList>
            <person name="He R.-H."/>
        </authorList>
    </citation>
    <scope>NUCLEOTIDE SEQUENCE [LARGE SCALE GENOMIC DNA]</scope>
    <source>
        <strain evidence="3">SH 714</strain>
    </source>
</reference>
<dbReference type="OrthoDB" id="121974at2"/>
<gene>
    <name evidence="2" type="ORF">E3U55_08305</name>
</gene>
<dbReference type="Pfam" id="PF14534">
    <property type="entry name" value="DUF4440"/>
    <property type="match status" value="1"/>
</dbReference>
<dbReference type="EMBL" id="SOPW01000007">
    <property type="protein sequence ID" value="TFB21814.1"/>
    <property type="molecule type" value="Genomic_DNA"/>
</dbReference>
<name>A0A4Y8IKY7_9BACI</name>
<proteinExistence type="predicted"/>
<dbReference type="InterPro" id="IPR027843">
    <property type="entry name" value="DUF4440"/>
</dbReference>
<dbReference type="AlphaFoldDB" id="A0A4Y8IKY7"/>
<dbReference type="SUPFAM" id="SSF54427">
    <property type="entry name" value="NTF2-like"/>
    <property type="match status" value="1"/>
</dbReference>
<keyword evidence="3" id="KW-1185">Reference proteome</keyword>
<dbReference type="Proteomes" id="UP000297975">
    <property type="component" value="Unassembled WGS sequence"/>
</dbReference>
<dbReference type="RefSeq" id="WP_134339959.1">
    <property type="nucleotide sequence ID" value="NZ_SOPW01000007.1"/>
</dbReference>
<protein>
    <submittedName>
        <fullName evidence="2">DUF4440 domain-containing protein</fullName>
    </submittedName>
</protein>
<dbReference type="Gene3D" id="3.10.450.50">
    <property type="match status" value="1"/>
</dbReference>
<accession>A0A4Y8IKY7</accession>
<evidence type="ECO:0000313" key="3">
    <source>
        <dbReference type="Proteomes" id="UP000297975"/>
    </source>
</evidence>
<feature type="domain" description="DUF4440" evidence="1">
    <location>
        <begin position="10"/>
        <end position="107"/>
    </location>
</feature>
<sequence>MEDLSVHLKELEETLLLKRKKDFEQLLADDFLEFGSSGRVFNKQDQLDTFDETGIHQRSWEYVMSDFHMEKLGEGVALVTFRVFDKHNNRHSLRSSIWKLNNGQWQMFFHQGTITNKSPEL</sequence>
<evidence type="ECO:0000259" key="1">
    <source>
        <dbReference type="Pfam" id="PF14534"/>
    </source>
</evidence>
<comment type="caution">
    <text evidence="2">The sequence shown here is derived from an EMBL/GenBank/DDBJ whole genome shotgun (WGS) entry which is preliminary data.</text>
</comment>
<evidence type="ECO:0000313" key="2">
    <source>
        <dbReference type="EMBL" id="TFB21814.1"/>
    </source>
</evidence>